<feature type="signal peptide" evidence="1">
    <location>
        <begin position="1"/>
        <end position="25"/>
    </location>
</feature>
<accession>A0A3E1P8X2</accession>
<keyword evidence="3" id="KW-1185">Reference proteome</keyword>
<evidence type="ECO:0000256" key="1">
    <source>
        <dbReference type="SAM" id="SignalP"/>
    </source>
</evidence>
<protein>
    <recommendedName>
        <fullName evidence="4">Glycosyl hydrolase 36 catalytic domain-containing protein</fullName>
    </recommendedName>
</protein>
<dbReference type="Gene3D" id="1.50.10.10">
    <property type="match status" value="1"/>
</dbReference>
<name>A0A3E1P8X2_9BACT</name>
<proteinExistence type="predicted"/>
<organism evidence="2 3">
    <name type="scientific">Chitinophaga silvisoli</name>
    <dbReference type="NCBI Taxonomy" id="2291814"/>
    <lineage>
        <taxon>Bacteria</taxon>
        <taxon>Pseudomonadati</taxon>
        <taxon>Bacteroidota</taxon>
        <taxon>Chitinophagia</taxon>
        <taxon>Chitinophagales</taxon>
        <taxon>Chitinophagaceae</taxon>
        <taxon>Chitinophaga</taxon>
    </lineage>
</organism>
<dbReference type="InterPro" id="IPR012341">
    <property type="entry name" value="6hp_glycosidase-like_sf"/>
</dbReference>
<evidence type="ECO:0008006" key="4">
    <source>
        <dbReference type="Google" id="ProtNLM"/>
    </source>
</evidence>
<reference evidence="2 3" key="1">
    <citation type="submission" date="2018-08" db="EMBL/GenBank/DDBJ databases">
        <title>Chitinophaga sp. K20C18050901, a novel bacterium isolated from forest soil.</title>
        <authorList>
            <person name="Wang C."/>
        </authorList>
    </citation>
    <scope>NUCLEOTIDE SEQUENCE [LARGE SCALE GENOMIC DNA]</scope>
    <source>
        <strain evidence="2 3">K20C18050901</strain>
    </source>
</reference>
<dbReference type="AlphaFoldDB" id="A0A3E1P8X2"/>
<evidence type="ECO:0000313" key="3">
    <source>
        <dbReference type="Proteomes" id="UP000261174"/>
    </source>
</evidence>
<dbReference type="SUPFAM" id="SSF48208">
    <property type="entry name" value="Six-hairpin glycosidases"/>
    <property type="match status" value="1"/>
</dbReference>
<dbReference type="EMBL" id="QTJV01000001">
    <property type="protein sequence ID" value="RFM36632.1"/>
    <property type="molecule type" value="Genomic_DNA"/>
</dbReference>
<sequence length="428" mass="48682">MYIHTMIKKVFFFAYFMLFTLPAIAQQKALAARILADQRLDTIQARALQLLTGFTAGASYGEVWIRDFNTFIKGSLVVHDKEKVKEMLLLFFHMQGRDGNIVDGMIPKQKAQAGYDYIYSDLAPEWAAHKNTVETDQESSLVQAVYKYVRHSGDTGILHTVIDHQTVLQRLAAALQYVHNARWSSRYNLVTGATTIDWGDVQPEKGWGVVINDHTKWSIDIYDNAMYAIALKEYAELSGDAATYLPLYNELKNNVRKYLWQAGKNKYLPHLYLDGSPFSPDFKEDEILYTGGSVCAILAGFHTTREIKSINRQMLAAAAKEKYATIGITVYPPYPEKEFPNMKPYVYQNAGDWTWFGGRMIQALTEQGMVKEAYEELGPMLDRALSHHGFYEWYDVQTGAPKGSGDFRGEAGVLYDAITLLKDWARRH</sequence>
<dbReference type="Proteomes" id="UP000261174">
    <property type="component" value="Unassembled WGS sequence"/>
</dbReference>
<comment type="caution">
    <text evidence="2">The sequence shown here is derived from an EMBL/GenBank/DDBJ whole genome shotgun (WGS) entry which is preliminary data.</text>
</comment>
<feature type="chain" id="PRO_5017698343" description="Glycosyl hydrolase 36 catalytic domain-containing protein" evidence="1">
    <location>
        <begin position="26"/>
        <end position="428"/>
    </location>
</feature>
<evidence type="ECO:0000313" key="2">
    <source>
        <dbReference type="EMBL" id="RFM36632.1"/>
    </source>
</evidence>
<dbReference type="GO" id="GO:0005975">
    <property type="term" value="P:carbohydrate metabolic process"/>
    <property type="evidence" value="ECO:0007669"/>
    <property type="project" value="InterPro"/>
</dbReference>
<gene>
    <name evidence="2" type="ORF">DXN04_03790</name>
</gene>
<dbReference type="InterPro" id="IPR008928">
    <property type="entry name" value="6-hairpin_glycosidase_sf"/>
</dbReference>
<keyword evidence="1" id="KW-0732">Signal</keyword>